<dbReference type="KEGG" id="gac:GACE_0544"/>
<dbReference type="AlphaFoldDB" id="A0A0A7GF81"/>
<proteinExistence type="predicted"/>
<dbReference type="Proteomes" id="UP000030624">
    <property type="component" value="Chromosome"/>
</dbReference>
<accession>A0A0A7GF81</accession>
<sequence length="64" mass="7153">MPYVSRRKGIAVEIRPRPITSEGSAGVILTNGMARSVGMSRFEKVICSEEYSFPNLFRRMNSTA</sequence>
<dbReference type="EMBL" id="CP009552">
    <property type="protein sequence ID" value="AIY89597.1"/>
    <property type="molecule type" value="Genomic_DNA"/>
</dbReference>
<gene>
    <name evidence="1" type="ORF">GACE_0544</name>
</gene>
<name>A0A0A7GF81_GEOAI</name>
<evidence type="ECO:0000313" key="1">
    <source>
        <dbReference type="EMBL" id="AIY89597.1"/>
    </source>
</evidence>
<protein>
    <submittedName>
        <fullName evidence="1">Uncharacterized protein</fullName>
    </submittedName>
</protein>
<organism evidence="1 2">
    <name type="scientific">Geoglobus acetivorans</name>
    <dbReference type="NCBI Taxonomy" id="565033"/>
    <lineage>
        <taxon>Archaea</taxon>
        <taxon>Methanobacteriati</taxon>
        <taxon>Methanobacteriota</taxon>
        <taxon>Archaeoglobi</taxon>
        <taxon>Archaeoglobales</taxon>
        <taxon>Archaeoglobaceae</taxon>
        <taxon>Geoglobus</taxon>
    </lineage>
</organism>
<evidence type="ECO:0000313" key="2">
    <source>
        <dbReference type="Proteomes" id="UP000030624"/>
    </source>
</evidence>
<reference evidence="1 2" key="1">
    <citation type="journal article" date="2015" name="Appl. Environ. Microbiol.">
        <title>The Geoglobus acetivorans genome: Fe(III) reduction, acetate utilization, autotrophic growth, and degradation of aromatic compounds in a hyperthermophilic archaeon.</title>
        <authorList>
            <person name="Mardanov A.V."/>
            <person name="Slododkina G.B."/>
            <person name="Slobodkin A.I."/>
            <person name="Beletsky A.V."/>
            <person name="Gavrilov S.N."/>
            <person name="Kublanov I.V."/>
            <person name="Bonch-Osmolovskaya E.A."/>
            <person name="Skryabin K.G."/>
            <person name="Ravin N.V."/>
        </authorList>
    </citation>
    <scope>NUCLEOTIDE SEQUENCE [LARGE SCALE GENOMIC DNA]</scope>
    <source>
        <strain evidence="1 2">SBH6</strain>
    </source>
</reference>
<dbReference type="HOGENOM" id="CLU_2856952_0_0_2"/>
<dbReference type="STRING" id="565033.GACE_0544"/>